<dbReference type="EMBL" id="GL433874">
    <property type="protein sequence ID" value="EFN50756.1"/>
    <property type="molecule type" value="Genomic_DNA"/>
</dbReference>
<dbReference type="PANTHER" id="PTHR46104:SF1">
    <property type="entry name" value="GENE 9195-RELATED"/>
    <property type="match status" value="1"/>
</dbReference>
<evidence type="ECO:0000313" key="3">
    <source>
        <dbReference type="Proteomes" id="UP000008141"/>
    </source>
</evidence>
<dbReference type="Proteomes" id="UP000008141">
    <property type="component" value="Unassembled WGS sequence"/>
</dbReference>
<sequence length="218" mass="23013">MTGGTEIEVCVAAPKGNYAPGTGNDGFIPCEGGTYQDEEGQGACKPCPPGHQCPSGSLLPTKCRPGFWADMKQPFCKECAKGTYQDREGQRSCKPCPAGSYCQATKMAAPSPCPAGKYGVRISSITPNDCAACPINVSSNDAGVCRSALWPGQWWPLAAPLARRSYPSCGTLLLLQSYTAATGLTKCTKCTTGLWTARKTGQKLCWDNTKNLPTSPSD</sequence>
<dbReference type="InterPro" id="IPR011641">
    <property type="entry name" value="Tyr-kin_ephrin_A/B_rcpt-like"/>
</dbReference>
<organism evidence="3">
    <name type="scientific">Chlorella variabilis</name>
    <name type="common">Green alga</name>
    <dbReference type="NCBI Taxonomy" id="554065"/>
    <lineage>
        <taxon>Eukaryota</taxon>
        <taxon>Viridiplantae</taxon>
        <taxon>Chlorophyta</taxon>
        <taxon>core chlorophytes</taxon>
        <taxon>Trebouxiophyceae</taxon>
        <taxon>Chlorellales</taxon>
        <taxon>Chlorellaceae</taxon>
        <taxon>Chlorella clade</taxon>
        <taxon>Chlorella</taxon>
    </lineage>
</organism>
<evidence type="ECO:0000313" key="2">
    <source>
        <dbReference type="EMBL" id="EFN50756.1"/>
    </source>
</evidence>
<name>E1ZTQ9_CHLVA</name>
<feature type="domain" description="Tyrosine-protein kinase ephrin type A/B receptor-like" evidence="1">
    <location>
        <begin position="28"/>
        <end position="51"/>
    </location>
</feature>
<gene>
    <name evidence="2" type="ORF">CHLNCDRAFT_28745</name>
</gene>
<keyword evidence="3" id="KW-1185">Reference proteome</keyword>
<dbReference type="AlphaFoldDB" id="E1ZTQ9"/>
<evidence type="ECO:0000259" key="1">
    <source>
        <dbReference type="Pfam" id="PF07699"/>
    </source>
</evidence>
<dbReference type="Gene3D" id="2.10.50.10">
    <property type="entry name" value="Tumor Necrosis Factor Receptor, subunit A, domain 2"/>
    <property type="match status" value="2"/>
</dbReference>
<dbReference type="GeneID" id="17350206"/>
<dbReference type="Pfam" id="PF07699">
    <property type="entry name" value="Ephrin_rec_like"/>
    <property type="match status" value="2"/>
</dbReference>
<protein>
    <recommendedName>
        <fullName evidence="1">Tyrosine-protein kinase ephrin type A/B receptor-like domain-containing protein</fullName>
    </recommendedName>
</protein>
<dbReference type="STRING" id="554065.E1ZTQ9"/>
<dbReference type="InterPro" id="IPR009030">
    <property type="entry name" value="Growth_fac_rcpt_cys_sf"/>
</dbReference>
<feature type="domain" description="Tyrosine-protein kinase ephrin type A/B receptor-like" evidence="1">
    <location>
        <begin position="73"/>
        <end position="101"/>
    </location>
</feature>
<dbReference type="PANTHER" id="PTHR46104">
    <property type="entry name" value="GENE 9195-RELATED-RELATED"/>
    <property type="match status" value="1"/>
</dbReference>
<dbReference type="SMART" id="SM01411">
    <property type="entry name" value="Ephrin_rec_like"/>
    <property type="match status" value="2"/>
</dbReference>
<accession>E1ZTQ9</accession>
<reference evidence="2 3" key="1">
    <citation type="journal article" date="2010" name="Plant Cell">
        <title>The Chlorella variabilis NC64A genome reveals adaptation to photosymbiosis, coevolution with viruses, and cryptic sex.</title>
        <authorList>
            <person name="Blanc G."/>
            <person name="Duncan G."/>
            <person name="Agarkova I."/>
            <person name="Borodovsky M."/>
            <person name="Gurnon J."/>
            <person name="Kuo A."/>
            <person name="Lindquist E."/>
            <person name="Lucas S."/>
            <person name="Pangilinan J."/>
            <person name="Polle J."/>
            <person name="Salamov A."/>
            <person name="Terry A."/>
            <person name="Yamada T."/>
            <person name="Dunigan D.D."/>
            <person name="Grigoriev I.V."/>
            <person name="Claverie J.M."/>
            <person name="Van Etten J.L."/>
        </authorList>
    </citation>
    <scope>NUCLEOTIDE SEQUENCE [LARGE SCALE GENOMIC DNA]</scope>
    <source>
        <strain evidence="2 3">NC64A</strain>
    </source>
</reference>
<proteinExistence type="predicted"/>
<dbReference type="KEGG" id="cvr:CHLNCDRAFT_28745"/>
<dbReference type="InParanoid" id="E1ZTQ9"/>
<dbReference type="SUPFAM" id="SSF57184">
    <property type="entry name" value="Growth factor receptor domain"/>
    <property type="match status" value="2"/>
</dbReference>
<dbReference type="RefSeq" id="XP_005842868.1">
    <property type="nucleotide sequence ID" value="XM_005842806.1"/>
</dbReference>
<dbReference type="OrthoDB" id="507282at2759"/>